<dbReference type="EMBL" id="FMYQ01000026">
    <property type="protein sequence ID" value="SDD81414.1"/>
    <property type="molecule type" value="Genomic_DNA"/>
</dbReference>
<evidence type="ECO:0008006" key="3">
    <source>
        <dbReference type="Google" id="ProtNLM"/>
    </source>
</evidence>
<proteinExistence type="predicted"/>
<organism evidence="1 2">
    <name type="scientific">Paraburkholderia lycopersici</name>
    <dbReference type="NCBI Taxonomy" id="416944"/>
    <lineage>
        <taxon>Bacteria</taxon>
        <taxon>Pseudomonadati</taxon>
        <taxon>Pseudomonadota</taxon>
        <taxon>Betaproteobacteria</taxon>
        <taxon>Burkholderiales</taxon>
        <taxon>Burkholderiaceae</taxon>
        <taxon>Paraburkholderia</taxon>
    </lineage>
</organism>
<protein>
    <recommendedName>
        <fullName evidence="3">DUF3540 domain-containing protein</fullName>
    </recommendedName>
</protein>
<name>A0A1G6XT85_9BURK</name>
<keyword evidence="2" id="KW-1185">Reference proteome</keyword>
<dbReference type="OrthoDB" id="6119047at2"/>
<accession>A0A1G6XT85</accession>
<evidence type="ECO:0000313" key="1">
    <source>
        <dbReference type="EMBL" id="SDD81414.1"/>
    </source>
</evidence>
<dbReference type="InterPro" id="IPR021927">
    <property type="entry name" value="DUF3540"/>
</dbReference>
<dbReference type="Proteomes" id="UP000198908">
    <property type="component" value="Unassembled WGS sequence"/>
</dbReference>
<dbReference type="Pfam" id="PF12059">
    <property type="entry name" value="DUF3540"/>
    <property type="match status" value="1"/>
</dbReference>
<dbReference type="AlphaFoldDB" id="A0A1G6XT85"/>
<dbReference type="STRING" id="416944.SAMN05421548_12614"/>
<gene>
    <name evidence="1" type="ORF">SAMN05421548_12614</name>
</gene>
<evidence type="ECO:0000313" key="2">
    <source>
        <dbReference type="Proteomes" id="UP000198908"/>
    </source>
</evidence>
<sequence length="212" mass="23894">MHSVHPSFIPLTRTPFQQDGRLINRLPDGSFMVESRGQRWHCRRAASCLLDPQCDDTVLIAGNDDGQVWLLAVLERVRPDAIAEVTLPDGLRISTPRGSLHLASRDQVHIGSKDFSLEAEDAQCRLRKLDFDAAEVSSWIGIGRWIGCRSESLWDSVTQISRHLFRHVRQTEHVRAAQMDYQAEGLLRLHARNTIATSDAITKIDSEQIHVG</sequence>
<reference evidence="2" key="1">
    <citation type="submission" date="2016-09" db="EMBL/GenBank/DDBJ databases">
        <authorList>
            <person name="Varghese N."/>
            <person name="Submissions S."/>
        </authorList>
    </citation>
    <scope>NUCLEOTIDE SEQUENCE [LARGE SCALE GENOMIC DNA]</scope>
    <source>
        <strain evidence="2">TNe-862</strain>
    </source>
</reference>